<evidence type="ECO:0000256" key="6">
    <source>
        <dbReference type="ARBA" id="ARBA00023136"/>
    </source>
</evidence>
<dbReference type="AlphaFoldDB" id="A0A3B4ACZ3"/>
<proteinExistence type="predicted"/>
<evidence type="ECO:0000256" key="1">
    <source>
        <dbReference type="ARBA" id="ARBA00004236"/>
    </source>
</evidence>
<dbReference type="Ensembl" id="ENSPMGT00000015482.1">
    <property type="protein sequence ID" value="ENSPMGP00000014514.1"/>
    <property type="gene ID" value="ENSPMGG00000011888.1"/>
</dbReference>
<protein>
    <recommendedName>
        <fullName evidence="8">UPAR/Ly6 domain-containing protein</fullName>
    </recommendedName>
</protein>
<dbReference type="PANTHER" id="PTHR20914:SF9">
    <property type="entry name" value="COILED, ISOFORM A"/>
    <property type="match status" value="1"/>
</dbReference>
<evidence type="ECO:0000259" key="8">
    <source>
        <dbReference type="SMART" id="SM00134"/>
    </source>
</evidence>
<keyword evidence="3" id="KW-1003">Cell membrane</keyword>
<dbReference type="InterPro" id="IPR050918">
    <property type="entry name" value="CNF-like_PLA2_Inhibitor"/>
</dbReference>
<dbReference type="Proteomes" id="UP000261520">
    <property type="component" value="Unplaced"/>
</dbReference>
<dbReference type="GO" id="GO:0005576">
    <property type="term" value="C:extracellular region"/>
    <property type="evidence" value="ECO:0007669"/>
    <property type="project" value="UniProtKB-SubCell"/>
</dbReference>
<dbReference type="Gene3D" id="2.10.60.10">
    <property type="entry name" value="CD59"/>
    <property type="match status" value="2"/>
</dbReference>
<evidence type="ECO:0000256" key="5">
    <source>
        <dbReference type="ARBA" id="ARBA00022729"/>
    </source>
</evidence>
<keyword evidence="6" id="KW-0472">Membrane</keyword>
<evidence type="ECO:0000256" key="2">
    <source>
        <dbReference type="ARBA" id="ARBA00004613"/>
    </source>
</evidence>
<dbReference type="SUPFAM" id="SSF57302">
    <property type="entry name" value="Snake toxin-like"/>
    <property type="match status" value="2"/>
</dbReference>
<keyword evidence="10" id="KW-1185">Reference proteome</keyword>
<keyword evidence="4" id="KW-0964">Secreted</keyword>
<dbReference type="InterPro" id="IPR035076">
    <property type="entry name" value="Toxin/TOLIP"/>
</dbReference>
<evidence type="ECO:0000256" key="7">
    <source>
        <dbReference type="ARBA" id="ARBA00023180"/>
    </source>
</evidence>
<dbReference type="Pfam" id="PF00087">
    <property type="entry name" value="Toxin_TOLIP"/>
    <property type="match status" value="1"/>
</dbReference>
<feature type="domain" description="UPAR/Ly6" evidence="8">
    <location>
        <begin position="110"/>
        <end position="190"/>
    </location>
</feature>
<dbReference type="SMART" id="SM00134">
    <property type="entry name" value="LU"/>
    <property type="match status" value="2"/>
</dbReference>
<reference evidence="9" key="1">
    <citation type="submission" date="2025-08" db="UniProtKB">
        <authorList>
            <consortium name="Ensembl"/>
        </authorList>
    </citation>
    <scope>IDENTIFICATION</scope>
</reference>
<feature type="domain" description="UPAR/Ly6" evidence="8">
    <location>
        <begin position="19"/>
        <end position="109"/>
    </location>
</feature>
<accession>A0A3B4ACZ3</accession>
<evidence type="ECO:0000313" key="10">
    <source>
        <dbReference type="Proteomes" id="UP000261520"/>
    </source>
</evidence>
<keyword evidence="5" id="KW-0732">Signal</keyword>
<dbReference type="InterPro" id="IPR045860">
    <property type="entry name" value="Snake_toxin-like_sf"/>
</dbReference>
<keyword evidence="7" id="KW-0325">Glycoprotein</keyword>
<organism evidence="9 10">
    <name type="scientific">Periophthalmus magnuspinnatus</name>
    <dbReference type="NCBI Taxonomy" id="409849"/>
    <lineage>
        <taxon>Eukaryota</taxon>
        <taxon>Metazoa</taxon>
        <taxon>Chordata</taxon>
        <taxon>Craniata</taxon>
        <taxon>Vertebrata</taxon>
        <taxon>Euteleostomi</taxon>
        <taxon>Actinopterygii</taxon>
        <taxon>Neopterygii</taxon>
        <taxon>Teleostei</taxon>
        <taxon>Neoteleostei</taxon>
        <taxon>Acanthomorphata</taxon>
        <taxon>Gobiaria</taxon>
        <taxon>Gobiiformes</taxon>
        <taxon>Gobioidei</taxon>
        <taxon>Gobiidae</taxon>
        <taxon>Oxudercinae</taxon>
        <taxon>Periophthalmus</taxon>
    </lineage>
</organism>
<comment type="subcellular location">
    <subcellularLocation>
        <location evidence="1">Cell membrane</location>
    </subcellularLocation>
    <subcellularLocation>
        <location evidence="2">Secreted</location>
    </subcellularLocation>
</comment>
<dbReference type="GO" id="GO:0005886">
    <property type="term" value="C:plasma membrane"/>
    <property type="evidence" value="ECO:0007669"/>
    <property type="project" value="UniProtKB-SubCell"/>
</dbReference>
<evidence type="ECO:0000313" key="9">
    <source>
        <dbReference type="Ensembl" id="ENSPMGP00000014514.1"/>
    </source>
</evidence>
<reference evidence="9" key="2">
    <citation type="submission" date="2025-09" db="UniProtKB">
        <authorList>
            <consortium name="Ensembl"/>
        </authorList>
    </citation>
    <scope>IDENTIFICATION</scope>
</reference>
<evidence type="ECO:0000256" key="4">
    <source>
        <dbReference type="ARBA" id="ARBA00022525"/>
    </source>
</evidence>
<sequence>TVYMLYSDCSVCVPTAHTLKCMGCFGPLCSEMKCSAENNVCGAMTVTSYTGGSSNGIRIAHRSCATTHECLQGSIHFLQWRAVITTKCCKSNLCNSKDAPDPPKAAPNGHKCFSCDKEGACNKTLNCVGDEDHCVDVLVGQKTVILKGCVSKSFCLVDLRNIPALMDATMTCCQGEYCNDGNAGNSQSASLLLLATMLMYFLFI</sequence>
<name>A0A3B4ACZ3_9GOBI</name>
<dbReference type="PANTHER" id="PTHR20914">
    <property type="entry name" value="LY6/PLAUR DOMAIN-CONTAINING PROTEIN 8"/>
    <property type="match status" value="1"/>
</dbReference>
<dbReference type="InterPro" id="IPR016054">
    <property type="entry name" value="LY6_UPA_recep-like"/>
</dbReference>
<evidence type="ECO:0000256" key="3">
    <source>
        <dbReference type="ARBA" id="ARBA00022475"/>
    </source>
</evidence>
<dbReference type="Pfam" id="PF00021">
    <property type="entry name" value="UPAR_LY6"/>
    <property type="match status" value="1"/>
</dbReference>